<evidence type="ECO:0000313" key="5">
    <source>
        <dbReference type="EMBL" id="KDB51632.1"/>
    </source>
</evidence>
<keyword evidence="2" id="KW-0812">Transmembrane</keyword>
<feature type="compositionally biased region" description="Low complexity" evidence="1">
    <location>
        <begin position="274"/>
        <end position="290"/>
    </location>
</feature>
<sequence>MRHAHGFLRWLAAGLLLAWALTLGAQAQGLQPVPALSDRVIDQAGVLGSGRAALVEQLARLERETGAQLVVLTLATTQPEDIAAYAHRVADQWKIGRREIGDGLLIVVAVQDRRMRIEVARTLEGAVPDVVAGRIIRERMAPAFRQGDYAGGISAAVSQIDSLIRGEKLPAPEPDTHGESGSHDTTGAGDEDIPWLLTGAFVVPVVARVLVSLTGRLLGPLLSGGVGVLLGALLGGGAMIPIVALGVLGFGVAVLMAISSAIARVTDTRGGSGWSWSWSDGGSSSSDGSSSSGGGFSSGGGGSFGGGGSSGGW</sequence>
<proteinExistence type="predicted"/>
<dbReference type="STRING" id="34103.SAMN05421778_10415"/>
<dbReference type="Pfam" id="PF04536">
    <property type="entry name" value="TPM_phosphatase"/>
    <property type="match status" value="1"/>
</dbReference>
<name>A0A059KJJ3_9BURK</name>
<evidence type="ECO:0000256" key="2">
    <source>
        <dbReference type="SAM" id="Phobius"/>
    </source>
</evidence>
<keyword evidence="3" id="KW-0732">Signal</keyword>
<feature type="region of interest" description="Disordered" evidence="1">
    <location>
        <begin position="268"/>
        <end position="313"/>
    </location>
</feature>
<evidence type="ECO:0000256" key="3">
    <source>
        <dbReference type="SAM" id="SignalP"/>
    </source>
</evidence>
<gene>
    <name evidence="5" type="ORF">X805_27830</name>
</gene>
<feature type="transmembrane region" description="Helical" evidence="2">
    <location>
        <begin position="193"/>
        <end position="211"/>
    </location>
</feature>
<dbReference type="Proteomes" id="UP000026714">
    <property type="component" value="Unassembled WGS sequence"/>
</dbReference>
<feature type="domain" description="TPM" evidence="4">
    <location>
        <begin position="40"/>
        <end position="161"/>
    </location>
</feature>
<dbReference type="RefSeq" id="WP_037483093.1">
    <property type="nucleotide sequence ID" value="NZ_AZRA01000072.1"/>
</dbReference>
<dbReference type="EMBL" id="AZRA01000072">
    <property type="protein sequence ID" value="KDB51632.1"/>
    <property type="molecule type" value="Genomic_DNA"/>
</dbReference>
<keyword evidence="2" id="KW-0472">Membrane</keyword>
<evidence type="ECO:0000313" key="6">
    <source>
        <dbReference type="Proteomes" id="UP000026714"/>
    </source>
</evidence>
<comment type="caution">
    <text evidence="5">The sequence shown here is derived from an EMBL/GenBank/DDBJ whole genome shotgun (WGS) entry which is preliminary data.</text>
</comment>
<reference evidence="5 6" key="1">
    <citation type="journal article" date="2014" name="FEMS Microbiol. Ecol.">
        <title>Sphaerotilus natans encrusted with nanoball-shaped Fe(III) oxide minerals formed by nitrate-reducing mixotrophic Fe(II) oxidation.</title>
        <authorList>
            <person name="Park S."/>
            <person name="Kim D.H."/>
            <person name="Lee J.H."/>
            <person name="Hur H.G."/>
        </authorList>
    </citation>
    <scope>NUCLEOTIDE SEQUENCE [LARGE SCALE GENOMIC DNA]</scope>
    <source>
        <strain evidence="5 6">DSM 6575</strain>
    </source>
</reference>
<dbReference type="AlphaFoldDB" id="A0A059KJJ3"/>
<feature type="chain" id="PRO_5001580014" description="TPM domain-containing protein" evidence="3">
    <location>
        <begin position="28"/>
        <end position="313"/>
    </location>
</feature>
<feature type="transmembrane region" description="Helical" evidence="2">
    <location>
        <begin position="242"/>
        <end position="263"/>
    </location>
</feature>
<feature type="compositionally biased region" description="Basic and acidic residues" evidence="1">
    <location>
        <begin position="168"/>
        <end position="182"/>
    </location>
</feature>
<feature type="signal peptide" evidence="3">
    <location>
        <begin position="1"/>
        <end position="27"/>
    </location>
</feature>
<accession>A0A059KJJ3</accession>
<feature type="compositionally biased region" description="Gly residues" evidence="1">
    <location>
        <begin position="291"/>
        <end position="313"/>
    </location>
</feature>
<protein>
    <recommendedName>
        <fullName evidence="4">TPM domain-containing protein</fullName>
    </recommendedName>
</protein>
<dbReference type="InterPro" id="IPR007621">
    <property type="entry name" value="TPM_dom"/>
</dbReference>
<keyword evidence="6" id="KW-1185">Reference proteome</keyword>
<feature type="region of interest" description="Disordered" evidence="1">
    <location>
        <begin position="168"/>
        <end position="189"/>
    </location>
</feature>
<dbReference type="Gene3D" id="3.10.310.50">
    <property type="match status" value="1"/>
</dbReference>
<organism evidence="5 6">
    <name type="scientific">Sphaerotilus natans subsp. natans DSM 6575</name>
    <dbReference type="NCBI Taxonomy" id="1286631"/>
    <lineage>
        <taxon>Bacteria</taxon>
        <taxon>Pseudomonadati</taxon>
        <taxon>Pseudomonadota</taxon>
        <taxon>Betaproteobacteria</taxon>
        <taxon>Burkholderiales</taxon>
        <taxon>Sphaerotilaceae</taxon>
        <taxon>Sphaerotilus</taxon>
    </lineage>
</organism>
<keyword evidence="2" id="KW-1133">Transmembrane helix</keyword>
<dbReference type="PANTHER" id="PTHR30373">
    <property type="entry name" value="UPF0603 PROTEIN YGCG"/>
    <property type="match status" value="1"/>
</dbReference>
<evidence type="ECO:0000256" key="1">
    <source>
        <dbReference type="SAM" id="MobiDB-lite"/>
    </source>
</evidence>
<feature type="transmembrane region" description="Helical" evidence="2">
    <location>
        <begin position="218"/>
        <end position="236"/>
    </location>
</feature>
<dbReference type="PATRIC" id="fig|1286631.3.peg.2720"/>
<dbReference type="eggNOG" id="COG1512">
    <property type="taxonomic scope" value="Bacteria"/>
</dbReference>
<evidence type="ECO:0000259" key="4">
    <source>
        <dbReference type="Pfam" id="PF04536"/>
    </source>
</evidence>
<dbReference type="PANTHER" id="PTHR30373:SF2">
    <property type="entry name" value="UPF0603 PROTEIN YGCG"/>
    <property type="match status" value="1"/>
</dbReference>